<name>A0A1E5C388_9GAMM</name>
<gene>
    <name evidence="2" type="ORF">A1OK_12510</name>
</gene>
<dbReference type="Proteomes" id="UP000095039">
    <property type="component" value="Unassembled WGS sequence"/>
</dbReference>
<protein>
    <recommendedName>
        <fullName evidence="1">Reelin domain-containing protein</fullName>
    </recommendedName>
</protein>
<sequence length="145" mass="15623">MKKISLCAAWVSAALLSGCVTFPTQESEQVQVIWDDINAIQGCEHKGTVIGSEGHFYDYWLHADKDMVWGTLNQMRKKAAEKGGNVLYLYQPFGFSSSVTMFGNAYACDVDASLAAAADATEKAATETTAITVDVADTVEVIDAN</sequence>
<dbReference type="EMBL" id="AJWN02000071">
    <property type="protein sequence ID" value="OEE59987.1"/>
    <property type="molecule type" value="Genomic_DNA"/>
</dbReference>
<dbReference type="RefSeq" id="WP_016960964.1">
    <property type="nucleotide sequence ID" value="NZ_AJWN02000071.1"/>
</dbReference>
<organism evidence="2 3">
    <name type="scientific">Enterovibrio norvegicus FF-454</name>
    <dbReference type="NCBI Taxonomy" id="1185651"/>
    <lineage>
        <taxon>Bacteria</taxon>
        <taxon>Pseudomonadati</taxon>
        <taxon>Pseudomonadota</taxon>
        <taxon>Gammaproteobacteria</taxon>
        <taxon>Vibrionales</taxon>
        <taxon>Vibrionaceae</taxon>
        <taxon>Enterovibrio</taxon>
    </lineage>
</organism>
<dbReference type="PROSITE" id="PS51257">
    <property type="entry name" value="PROKAR_LIPOPROTEIN"/>
    <property type="match status" value="1"/>
</dbReference>
<comment type="caution">
    <text evidence="2">The sequence shown here is derived from an EMBL/GenBank/DDBJ whole genome shotgun (WGS) entry which is preliminary data.</text>
</comment>
<evidence type="ECO:0000313" key="2">
    <source>
        <dbReference type="EMBL" id="OEE59987.1"/>
    </source>
</evidence>
<proteinExistence type="predicted"/>
<accession>A0A1E5C388</accession>
<dbReference type="PROSITE" id="PS51019">
    <property type="entry name" value="REELIN"/>
    <property type="match status" value="1"/>
</dbReference>
<dbReference type="Pfam" id="PF13698">
    <property type="entry name" value="DUF4156"/>
    <property type="match status" value="1"/>
</dbReference>
<feature type="domain" description="Reelin" evidence="1">
    <location>
        <begin position="1"/>
        <end position="55"/>
    </location>
</feature>
<evidence type="ECO:0000259" key="1">
    <source>
        <dbReference type="PROSITE" id="PS51019"/>
    </source>
</evidence>
<keyword evidence="3" id="KW-1185">Reference proteome</keyword>
<evidence type="ECO:0000313" key="3">
    <source>
        <dbReference type="Proteomes" id="UP000095039"/>
    </source>
</evidence>
<reference evidence="2 3" key="1">
    <citation type="journal article" date="2012" name="Science">
        <title>Ecological populations of bacteria act as socially cohesive units of antibiotic production and resistance.</title>
        <authorList>
            <person name="Cordero O.X."/>
            <person name="Wildschutte H."/>
            <person name="Kirkup B."/>
            <person name="Proehl S."/>
            <person name="Ngo L."/>
            <person name="Hussain F."/>
            <person name="Le Roux F."/>
            <person name="Mincer T."/>
            <person name="Polz M.F."/>
        </authorList>
    </citation>
    <scope>NUCLEOTIDE SEQUENCE [LARGE SCALE GENOMIC DNA]</scope>
    <source>
        <strain evidence="2 3">FF-454</strain>
    </source>
</reference>
<dbReference type="InterPro" id="IPR025294">
    <property type="entry name" value="DUF4156"/>
</dbReference>
<dbReference type="AlphaFoldDB" id="A0A1E5C388"/>
<dbReference type="InterPro" id="IPR002861">
    <property type="entry name" value="Reeler_dom"/>
</dbReference>